<organism evidence="1 2">
    <name type="scientific">Tanacetum coccineum</name>
    <dbReference type="NCBI Taxonomy" id="301880"/>
    <lineage>
        <taxon>Eukaryota</taxon>
        <taxon>Viridiplantae</taxon>
        <taxon>Streptophyta</taxon>
        <taxon>Embryophyta</taxon>
        <taxon>Tracheophyta</taxon>
        <taxon>Spermatophyta</taxon>
        <taxon>Magnoliopsida</taxon>
        <taxon>eudicotyledons</taxon>
        <taxon>Gunneridae</taxon>
        <taxon>Pentapetalae</taxon>
        <taxon>asterids</taxon>
        <taxon>campanulids</taxon>
        <taxon>Asterales</taxon>
        <taxon>Asteraceae</taxon>
        <taxon>Asteroideae</taxon>
        <taxon>Anthemideae</taxon>
        <taxon>Anthemidinae</taxon>
        <taxon>Tanacetum</taxon>
    </lineage>
</organism>
<accession>A0ABQ5BZP9</accession>
<comment type="caution">
    <text evidence="1">The sequence shown here is derived from an EMBL/GenBank/DDBJ whole genome shotgun (WGS) entry which is preliminary data.</text>
</comment>
<name>A0ABQ5BZP9_9ASTR</name>
<dbReference type="Proteomes" id="UP001151760">
    <property type="component" value="Unassembled WGS sequence"/>
</dbReference>
<reference evidence="1" key="1">
    <citation type="journal article" date="2022" name="Int. J. Mol. Sci.">
        <title>Draft Genome of Tanacetum Coccineum: Genomic Comparison of Closely Related Tanacetum-Family Plants.</title>
        <authorList>
            <person name="Yamashiro T."/>
            <person name="Shiraishi A."/>
            <person name="Nakayama K."/>
            <person name="Satake H."/>
        </authorList>
    </citation>
    <scope>NUCLEOTIDE SEQUENCE</scope>
</reference>
<sequence>MDSLGGKHNIKSVVNPNLVTPRVVTASTPSMNVNSNNTKVGPALFATLLKGDTSQKWVNFLTLVTLAGNGVDIVVSKESVFVLNEQLSNIISSDWMKSMLENGSWLIHKGMTSYARAMVKLQVNVELKDITVVHLPRFVGEGYTMRTFVLNPVCGMEWSIDNIKEEDLKVKGNIYKEDYFHLGNPELKLQGKS</sequence>
<proteinExistence type="predicted"/>
<reference evidence="1" key="2">
    <citation type="submission" date="2022-01" db="EMBL/GenBank/DDBJ databases">
        <authorList>
            <person name="Yamashiro T."/>
            <person name="Shiraishi A."/>
            <person name="Satake H."/>
            <person name="Nakayama K."/>
        </authorList>
    </citation>
    <scope>NUCLEOTIDE SEQUENCE</scope>
</reference>
<evidence type="ECO:0000313" key="1">
    <source>
        <dbReference type="EMBL" id="GJT18509.1"/>
    </source>
</evidence>
<dbReference type="EMBL" id="BQNB010013642">
    <property type="protein sequence ID" value="GJT18509.1"/>
    <property type="molecule type" value="Genomic_DNA"/>
</dbReference>
<gene>
    <name evidence="1" type="ORF">Tco_0877215</name>
</gene>
<evidence type="ECO:0000313" key="2">
    <source>
        <dbReference type="Proteomes" id="UP001151760"/>
    </source>
</evidence>
<keyword evidence="2" id="KW-1185">Reference proteome</keyword>
<protein>
    <submittedName>
        <fullName evidence="1">Uncharacterized protein</fullName>
    </submittedName>
</protein>